<dbReference type="AlphaFoldDB" id="A0A0B6Y7D1"/>
<reference evidence="1" key="1">
    <citation type="submission" date="2014-12" db="EMBL/GenBank/DDBJ databases">
        <title>Insight into the proteome of Arion vulgaris.</title>
        <authorList>
            <person name="Aradska J."/>
            <person name="Bulat T."/>
            <person name="Smidak R."/>
            <person name="Sarate P."/>
            <person name="Gangsoo J."/>
            <person name="Sialana F."/>
            <person name="Bilban M."/>
            <person name="Lubec G."/>
        </authorList>
    </citation>
    <scope>NUCLEOTIDE SEQUENCE</scope>
    <source>
        <tissue evidence="1">Skin</tissue>
    </source>
</reference>
<proteinExistence type="predicted"/>
<name>A0A0B6Y7D1_9EUPU</name>
<protein>
    <submittedName>
        <fullName evidence="1">Uncharacterized protein</fullName>
    </submittedName>
</protein>
<accession>A0A0B6Y7D1</accession>
<feature type="non-terminal residue" evidence="1">
    <location>
        <position position="1"/>
    </location>
</feature>
<evidence type="ECO:0000313" key="1">
    <source>
        <dbReference type="EMBL" id="CEK51756.1"/>
    </source>
</evidence>
<organism evidence="1">
    <name type="scientific">Arion vulgaris</name>
    <dbReference type="NCBI Taxonomy" id="1028688"/>
    <lineage>
        <taxon>Eukaryota</taxon>
        <taxon>Metazoa</taxon>
        <taxon>Spiralia</taxon>
        <taxon>Lophotrochozoa</taxon>
        <taxon>Mollusca</taxon>
        <taxon>Gastropoda</taxon>
        <taxon>Heterobranchia</taxon>
        <taxon>Euthyneura</taxon>
        <taxon>Panpulmonata</taxon>
        <taxon>Eupulmonata</taxon>
        <taxon>Stylommatophora</taxon>
        <taxon>Helicina</taxon>
        <taxon>Arionoidea</taxon>
        <taxon>Arionidae</taxon>
        <taxon>Arion</taxon>
    </lineage>
</organism>
<gene>
    <name evidence="1" type="primary">ORF14304</name>
</gene>
<sequence length="75" mass="8731">KARNMETDEEGLVIRLYYRRCRSVKAIDGETKEEQLGRSAEKNNKCKRKKIVTLKVFNTTTRFKLNSSAKNGYIC</sequence>
<dbReference type="EMBL" id="HACG01004891">
    <property type="protein sequence ID" value="CEK51756.1"/>
    <property type="molecule type" value="Transcribed_RNA"/>
</dbReference>